<dbReference type="AlphaFoldDB" id="A0A8D8I8H7"/>
<sequence length="180" mass="20485">MCSHKFSARAIMDSSSTQRMVVLVTTSTNANITTVAASKFAPTSKAHLSAVASPGSRSTFSMAVAALISTSVKIRPLLNSAPMVVRIPTVLTDVCRRTMTRKMRMMKKLCQNLTCLRHPQRKRFKSKRSPKMKFCQLNTTMRTRTRTTTTRKMTDWTMSCCHFRLHRKRRKSIDQRLKIG</sequence>
<organism evidence="1">
    <name type="scientific">Culex pipiens</name>
    <name type="common">House mosquito</name>
    <dbReference type="NCBI Taxonomy" id="7175"/>
    <lineage>
        <taxon>Eukaryota</taxon>
        <taxon>Metazoa</taxon>
        <taxon>Ecdysozoa</taxon>
        <taxon>Arthropoda</taxon>
        <taxon>Hexapoda</taxon>
        <taxon>Insecta</taxon>
        <taxon>Pterygota</taxon>
        <taxon>Neoptera</taxon>
        <taxon>Endopterygota</taxon>
        <taxon>Diptera</taxon>
        <taxon>Nematocera</taxon>
        <taxon>Culicoidea</taxon>
        <taxon>Culicidae</taxon>
        <taxon>Culicinae</taxon>
        <taxon>Culicini</taxon>
        <taxon>Culex</taxon>
        <taxon>Culex</taxon>
    </lineage>
</organism>
<accession>A0A8D8I8H7</accession>
<name>A0A8D8I8H7_CULPI</name>
<dbReference type="EMBL" id="HBUE01348719">
    <property type="protein sequence ID" value="CAG6601976.1"/>
    <property type="molecule type" value="Transcribed_RNA"/>
</dbReference>
<evidence type="ECO:0000313" key="1">
    <source>
        <dbReference type="EMBL" id="CAG6549705.1"/>
    </source>
</evidence>
<dbReference type="EMBL" id="HBUE01241678">
    <property type="protein sequence ID" value="CAG6549705.1"/>
    <property type="molecule type" value="Transcribed_RNA"/>
</dbReference>
<dbReference type="EMBL" id="HBUE01348724">
    <property type="protein sequence ID" value="CAG6601986.1"/>
    <property type="molecule type" value="Transcribed_RNA"/>
</dbReference>
<dbReference type="EMBL" id="HBUE01348718">
    <property type="protein sequence ID" value="CAG6601972.1"/>
    <property type="molecule type" value="Transcribed_RNA"/>
</dbReference>
<reference evidence="1" key="1">
    <citation type="submission" date="2021-05" db="EMBL/GenBank/DDBJ databases">
        <authorList>
            <person name="Alioto T."/>
            <person name="Alioto T."/>
            <person name="Gomez Garrido J."/>
        </authorList>
    </citation>
    <scope>NUCLEOTIDE SEQUENCE</scope>
</reference>
<dbReference type="EMBL" id="HBUE01241673">
    <property type="protein sequence ID" value="CAG6549695.1"/>
    <property type="molecule type" value="Transcribed_RNA"/>
</dbReference>
<protein>
    <submittedName>
        <fullName evidence="1">(northern house mosquito) hypothetical protein</fullName>
    </submittedName>
</protein>
<proteinExistence type="predicted"/>
<dbReference type="EMBL" id="HBUE01241672">
    <property type="protein sequence ID" value="CAG6549691.1"/>
    <property type="molecule type" value="Transcribed_RNA"/>
</dbReference>